<feature type="compositionally biased region" description="Basic and acidic residues" evidence="1">
    <location>
        <begin position="1"/>
        <end position="23"/>
    </location>
</feature>
<sequence>MQEEGEARRGDCGGEERKKERAGEAAVASRRGRRRGAAAVAARRGRRRGAAARRQWRRGEEAHARWRAQCSFEKFQMQTNQRNRRVTEMNSIGFYNVARNKYPEEAIVGILLSEPVHVAGMVKLHKCQNYQHLAAEINRIYSELKGVARNPNPSLLDPMPGFIVSYLPATDDLPNLDPSSQPWERFAAALDLIIAVPI</sequence>
<keyword evidence="3" id="KW-1185">Reference proteome</keyword>
<feature type="compositionally biased region" description="Basic residues" evidence="1">
    <location>
        <begin position="43"/>
        <end position="56"/>
    </location>
</feature>
<proteinExistence type="predicted"/>
<protein>
    <submittedName>
        <fullName evidence="2">Uncharacterized protein</fullName>
    </submittedName>
</protein>
<evidence type="ECO:0000313" key="2">
    <source>
        <dbReference type="EMBL" id="KAH7561247.1"/>
    </source>
</evidence>
<dbReference type="Proteomes" id="UP000827721">
    <property type="component" value="Unassembled WGS sequence"/>
</dbReference>
<gene>
    <name evidence="2" type="ORF">JRO89_XS10G0199500</name>
</gene>
<feature type="region of interest" description="Disordered" evidence="1">
    <location>
        <begin position="1"/>
        <end position="56"/>
    </location>
</feature>
<evidence type="ECO:0000256" key="1">
    <source>
        <dbReference type="SAM" id="MobiDB-lite"/>
    </source>
</evidence>
<comment type="caution">
    <text evidence="2">The sequence shown here is derived from an EMBL/GenBank/DDBJ whole genome shotgun (WGS) entry which is preliminary data.</text>
</comment>
<dbReference type="EMBL" id="JAFEMO010000010">
    <property type="protein sequence ID" value="KAH7561247.1"/>
    <property type="molecule type" value="Genomic_DNA"/>
</dbReference>
<accession>A0ABQ8HJM9</accession>
<organism evidence="2 3">
    <name type="scientific">Xanthoceras sorbifolium</name>
    <dbReference type="NCBI Taxonomy" id="99658"/>
    <lineage>
        <taxon>Eukaryota</taxon>
        <taxon>Viridiplantae</taxon>
        <taxon>Streptophyta</taxon>
        <taxon>Embryophyta</taxon>
        <taxon>Tracheophyta</taxon>
        <taxon>Spermatophyta</taxon>
        <taxon>Magnoliopsida</taxon>
        <taxon>eudicotyledons</taxon>
        <taxon>Gunneridae</taxon>
        <taxon>Pentapetalae</taxon>
        <taxon>rosids</taxon>
        <taxon>malvids</taxon>
        <taxon>Sapindales</taxon>
        <taxon>Sapindaceae</taxon>
        <taxon>Xanthoceroideae</taxon>
        <taxon>Xanthoceras</taxon>
    </lineage>
</organism>
<reference evidence="2 3" key="1">
    <citation type="submission" date="2021-02" db="EMBL/GenBank/DDBJ databases">
        <title>Plant Genome Project.</title>
        <authorList>
            <person name="Zhang R.-G."/>
        </authorList>
    </citation>
    <scope>NUCLEOTIDE SEQUENCE [LARGE SCALE GENOMIC DNA]</scope>
    <source>
        <tissue evidence="2">Leaves</tissue>
    </source>
</reference>
<name>A0ABQ8HJM9_9ROSI</name>
<evidence type="ECO:0000313" key="3">
    <source>
        <dbReference type="Proteomes" id="UP000827721"/>
    </source>
</evidence>